<organism evidence="1 2">
    <name type="scientific">Solanum pinnatisectum</name>
    <name type="common">tansyleaf nightshade</name>
    <dbReference type="NCBI Taxonomy" id="50273"/>
    <lineage>
        <taxon>Eukaryota</taxon>
        <taxon>Viridiplantae</taxon>
        <taxon>Streptophyta</taxon>
        <taxon>Embryophyta</taxon>
        <taxon>Tracheophyta</taxon>
        <taxon>Spermatophyta</taxon>
        <taxon>Magnoliopsida</taxon>
        <taxon>eudicotyledons</taxon>
        <taxon>Gunneridae</taxon>
        <taxon>Pentapetalae</taxon>
        <taxon>asterids</taxon>
        <taxon>lamiids</taxon>
        <taxon>Solanales</taxon>
        <taxon>Solanaceae</taxon>
        <taxon>Solanoideae</taxon>
        <taxon>Solaneae</taxon>
        <taxon>Solanum</taxon>
    </lineage>
</organism>
<accession>A0AAV9K0I9</accession>
<reference evidence="1 2" key="1">
    <citation type="submission" date="2023-10" db="EMBL/GenBank/DDBJ databases">
        <title>Genome-Wide Identification Analysis in wild type Solanum Pinnatisectum Reveals Some Genes Defensing Phytophthora Infestans.</title>
        <authorList>
            <person name="Sun C."/>
        </authorList>
    </citation>
    <scope>NUCLEOTIDE SEQUENCE [LARGE SCALE GENOMIC DNA]</scope>
    <source>
        <strain evidence="1">LQN</strain>
        <tissue evidence="1">Leaf</tissue>
    </source>
</reference>
<name>A0AAV9K0I9_9SOLN</name>
<comment type="caution">
    <text evidence="1">The sequence shown here is derived from an EMBL/GenBank/DDBJ whole genome shotgun (WGS) entry which is preliminary data.</text>
</comment>
<sequence length="87" mass="9860">MARSLGTYNEEIIRKFYTSYAAIIKGSISKRAKPTNQPQVEAILVRGFSMDISKTTLRKFIYGLDQTLPINTTELDYHIGIIWSGAF</sequence>
<evidence type="ECO:0000313" key="1">
    <source>
        <dbReference type="EMBL" id="KAK4706808.1"/>
    </source>
</evidence>
<dbReference type="AlphaFoldDB" id="A0AAV9K0I9"/>
<evidence type="ECO:0000313" key="2">
    <source>
        <dbReference type="Proteomes" id="UP001311915"/>
    </source>
</evidence>
<dbReference type="EMBL" id="JAWPEI010000046">
    <property type="protein sequence ID" value="KAK4706808.1"/>
    <property type="molecule type" value="Genomic_DNA"/>
</dbReference>
<gene>
    <name evidence="1" type="ORF">R3W88_033640</name>
</gene>
<dbReference type="Proteomes" id="UP001311915">
    <property type="component" value="Unassembled WGS sequence"/>
</dbReference>
<proteinExistence type="predicted"/>
<keyword evidence="2" id="KW-1185">Reference proteome</keyword>
<protein>
    <submittedName>
        <fullName evidence="1">Uncharacterized protein</fullName>
    </submittedName>
</protein>